<keyword evidence="4" id="KW-0067">ATP-binding</keyword>
<organism evidence="11 12">
    <name type="scientific">Algoriphagus ornithinivorans</name>
    <dbReference type="NCBI Taxonomy" id="226506"/>
    <lineage>
        <taxon>Bacteria</taxon>
        <taxon>Pseudomonadati</taxon>
        <taxon>Bacteroidota</taxon>
        <taxon>Cytophagia</taxon>
        <taxon>Cytophagales</taxon>
        <taxon>Cyclobacteriaceae</taxon>
        <taxon>Algoriphagus</taxon>
    </lineage>
</organism>
<evidence type="ECO:0000256" key="3">
    <source>
        <dbReference type="ARBA" id="ARBA00022806"/>
    </source>
</evidence>
<keyword evidence="1" id="KW-0547">Nucleotide-binding</keyword>
<evidence type="ECO:0000256" key="5">
    <source>
        <dbReference type="ARBA" id="ARBA00038437"/>
    </source>
</evidence>
<feature type="compositionally biased region" description="Polar residues" evidence="7">
    <location>
        <begin position="45"/>
        <end position="56"/>
    </location>
</feature>
<dbReference type="GO" id="GO:0005524">
    <property type="term" value="F:ATP binding"/>
    <property type="evidence" value="ECO:0007669"/>
    <property type="project" value="UniProtKB-KW"/>
</dbReference>
<dbReference type="PANTHER" id="PTHR47959">
    <property type="entry name" value="ATP-DEPENDENT RNA HELICASE RHLE-RELATED"/>
    <property type="match status" value="1"/>
</dbReference>
<keyword evidence="3 11" id="KW-0347">Helicase</keyword>
<name>A0A1I5ALP1_9BACT</name>
<evidence type="ECO:0000256" key="2">
    <source>
        <dbReference type="ARBA" id="ARBA00022801"/>
    </source>
</evidence>
<dbReference type="SUPFAM" id="SSF52540">
    <property type="entry name" value="P-loop containing nucleoside triphosphate hydrolases"/>
    <property type="match status" value="1"/>
</dbReference>
<reference evidence="12" key="1">
    <citation type="submission" date="2016-10" db="EMBL/GenBank/DDBJ databases">
        <authorList>
            <person name="Varghese N."/>
            <person name="Submissions S."/>
        </authorList>
    </citation>
    <scope>NUCLEOTIDE SEQUENCE [LARGE SCALE GENOMIC DNA]</scope>
    <source>
        <strain evidence="12">DSM 15282</strain>
    </source>
</reference>
<feature type="domain" description="DEAD-box RNA helicase Q" evidence="10">
    <location>
        <begin position="57"/>
        <end position="85"/>
    </location>
</feature>
<dbReference type="Pfam" id="PF00271">
    <property type="entry name" value="Helicase_C"/>
    <property type="match status" value="1"/>
</dbReference>
<protein>
    <submittedName>
        <fullName evidence="11">ATP-dependent RNA helicase RhlE</fullName>
    </submittedName>
</protein>
<feature type="domain" description="Helicase C-terminal" evidence="9">
    <location>
        <begin position="269"/>
        <end position="401"/>
    </location>
</feature>
<dbReference type="Proteomes" id="UP000199564">
    <property type="component" value="Unassembled WGS sequence"/>
</dbReference>
<evidence type="ECO:0000313" key="11">
    <source>
        <dbReference type="EMBL" id="SFN63446.1"/>
    </source>
</evidence>
<dbReference type="CDD" id="cd00268">
    <property type="entry name" value="DEADc"/>
    <property type="match status" value="1"/>
</dbReference>
<sequence length="401" mass="44594">MNPNNRPKPNRDKSRNARPVGRTSPKQGKQAKVSKLDPRLLVKTASPSSKTDFKSETTFSDLPIGAQLKKNLTLKGYTTLTKIQDQSLLPLLEKRDLMGISNTGSGKTCAFLIPIIEHALANPHDFKALIVTPTRELALQIEEEFKSLTKGMNLRSATFIGGTNINSDEKSLHRHPQIIVGTPGRLLDLYGRRLLKLNMVKTLVLDEFDRMLDMGFVNDVKKLVAPMNQRSQTMLFSATLDPDQSVLIKSLLNNPVEVKVNSGGNSSENVDQEIVHLKDGQDKFTVLQNMFQSAELERVIIFTETKRLADRLSKKLNQAGIQSGLIHGNKSQNFRNRTIEEFKNGTTRVLVATDVAARGIDVADVTHVINYQLPMSMDSYIHRIGRTGRAGKAGRAITFVN</sequence>
<evidence type="ECO:0000256" key="4">
    <source>
        <dbReference type="ARBA" id="ARBA00022840"/>
    </source>
</evidence>
<dbReference type="GO" id="GO:0005829">
    <property type="term" value="C:cytosol"/>
    <property type="evidence" value="ECO:0007669"/>
    <property type="project" value="TreeGrafter"/>
</dbReference>
<dbReference type="Gene3D" id="3.40.50.300">
    <property type="entry name" value="P-loop containing nucleotide triphosphate hydrolases"/>
    <property type="match status" value="2"/>
</dbReference>
<keyword evidence="12" id="KW-1185">Reference proteome</keyword>
<dbReference type="GO" id="GO:0016787">
    <property type="term" value="F:hydrolase activity"/>
    <property type="evidence" value="ECO:0007669"/>
    <property type="project" value="UniProtKB-KW"/>
</dbReference>
<evidence type="ECO:0000256" key="6">
    <source>
        <dbReference type="PROSITE-ProRule" id="PRU00552"/>
    </source>
</evidence>
<evidence type="ECO:0000256" key="7">
    <source>
        <dbReference type="SAM" id="MobiDB-lite"/>
    </source>
</evidence>
<proteinExistence type="inferred from homology"/>
<dbReference type="GO" id="GO:0003676">
    <property type="term" value="F:nucleic acid binding"/>
    <property type="evidence" value="ECO:0007669"/>
    <property type="project" value="InterPro"/>
</dbReference>
<dbReference type="EMBL" id="FOVW01000001">
    <property type="protein sequence ID" value="SFN63446.1"/>
    <property type="molecule type" value="Genomic_DNA"/>
</dbReference>
<dbReference type="InterPro" id="IPR044742">
    <property type="entry name" value="DEAD/DEAH_RhlB"/>
</dbReference>
<dbReference type="GO" id="GO:0003724">
    <property type="term" value="F:RNA helicase activity"/>
    <property type="evidence" value="ECO:0007669"/>
    <property type="project" value="InterPro"/>
</dbReference>
<dbReference type="PROSITE" id="PS51192">
    <property type="entry name" value="HELICASE_ATP_BIND_1"/>
    <property type="match status" value="1"/>
</dbReference>
<evidence type="ECO:0000313" key="12">
    <source>
        <dbReference type="Proteomes" id="UP000199564"/>
    </source>
</evidence>
<dbReference type="CDD" id="cd18787">
    <property type="entry name" value="SF2_C_DEAD"/>
    <property type="match status" value="1"/>
</dbReference>
<dbReference type="InterPro" id="IPR001650">
    <property type="entry name" value="Helicase_C-like"/>
</dbReference>
<evidence type="ECO:0000259" key="9">
    <source>
        <dbReference type="PROSITE" id="PS51194"/>
    </source>
</evidence>
<dbReference type="InterPro" id="IPR014001">
    <property type="entry name" value="Helicase_ATP-bd"/>
</dbReference>
<gene>
    <name evidence="11" type="ORF">SAMN04488519_101208</name>
</gene>
<keyword evidence="2" id="KW-0378">Hydrolase</keyword>
<dbReference type="RefSeq" id="WP_091649066.1">
    <property type="nucleotide sequence ID" value="NZ_FOVW01000001.1"/>
</dbReference>
<feature type="domain" description="Helicase ATP-binding" evidence="8">
    <location>
        <begin position="88"/>
        <end position="258"/>
    </location>
</feature>
<dbReference type="InterPro" id="IPR011545">
    <property type="entry name" value="DEAD/DEAH_box_helicase_dom"/>
</dbReference>
<dbReference type="STRING" id="226506.SAMN04488519_101208"/>
<evidence type="ECO:0000256" key="1">
    <source>
        <dbReference type="ARBA" id="ARBA00022741"/>
    </source>
</evidence>
<dbReference type="InterPro" id="IPR014014">
    <property type="entry name" value="RNA_helicase_DEAD_Q_motif"/>
</dbReference>
<evidence type="ECO:0000259" key="10">
    <source>
        <dbReference type="PROSITE" id="PS51195"/>
    </source>
</evidence>
<dbReference type="Pfam" id="PF00270">
    <property type="entry name" value="DEAD"/>
    <property type="match status" value="1"/>
</dbReference>
<comment type="similarity">
    <text evidence="5">Belongs to the DEAD box helicase family.</text>
</comment>
<evidence type="ECO:0000259" key="8">
    <source>
        <dbReference type="PROSITE" id="PS51192"/>
    </source>
</evidence>
<dbReference type="InterPro" id="IPR050079">
    <property type="entry name" value="DEAD_box_RNA_helicase"/>
</dbReference>
<dbReference type="InterPro" id="IPR027417">
    <property type="entry name" value="P-loop_NTPase"/>
</dbReference>
<accession>A0A1I5ALP1</accession>
<dbReference type="PANTHER" id="PTHR47959:SF13">
    <property type="entry name" value="ATP-DEPENDENT RNA HELICASE RHLE"/>
    <property type="match status" value="1"/>
</dbReference>
<feature type="region of interest" description="Disordered" evidence="7">
    <location>
        <begin position="1"/>
        <end position="56"/>
    </location>
</feature>
<dbReference type="PROSITE" id="PS51195">
    <property type="entry name" value="Q_MOTIF"/>
    <property type="match status" value="1"/>
</dbReference>
<dbReference type="PROSITE" id="PS51194">
    <property type="entry name" value="HELICASE_CTER"/>
    <property type="match status" value="1"/>
</dbReference>
<dbReference type="AlphaFoldDB" id="A0A1I5ALP1"/>
<dbReference type="SMART" id="SM00490">
    <property type="entry name" value="HELICc"/>
    <property type="match status" value="1"/>
</dbReference>
<dbReference type="SMART" id="SM00487">
    <property type="entry name" value="DEXDc"/>
    <property type="match status" value="1"/>
</dbReference>
<feature type="short sequence motif" description="Q motif" evidence="6">
    <location>
        <begin position="57"/>
        <end position="85"/>
    </location>
</feature>